<organism evidence="1 2">
    <name type="scientific">Tetrahymena thermophila (strain SB210)</name>
    <dbReference type="NCBI Taxonomy" id="312017"/>
    <lineage>
        <taxon>Eukaryota</taxon>
        <taxon>Sar</taxon>
        <taxon>Alveolata</taxon>
        <taxon>Ciliophora</taxon>
        <taxon>Intramacronucleata</taxon>
        <taxon>Oligohymenophorea</taxon>
        <taxon>Hymenostomatida</taxon>
        <taxon>Tetrahymenina</taxon>
        <taxon>Tetrahymenidae</taxon>
        <taxon>Tetrahymena</taxon>
    </lineage>
</organism>
<protein>
    <submittedName>
        <fullName evidence="1">Uncharacterized protein</fullName>
    </submittedName>
</protein>
<dbReference type="EMBL" id="GG662738">
    <property type="protein sequence ID" value="EWS75069.1"/>
    <property type="molecule type" value="Genomic_DNA"/>
</dbReference>
<accession>W7XKN5</accession>
<dbReference type="Proteomes" id="UP000009168">
    <property type="component" value="Unassembled WGS sequence"/>
</dbReference>
<dbReference type="InParanoid" id="W7XKN5"/>
<proteinExistence type="predicted"/>
<evidence type="ECO:0000313" key="1">
    <source>
        <dbReference type="EMBL" id="EWS75069.1"/>
    </source>
</evidence>
<dbReference type="RefSeq" id="XP_012652382.1">
    <property type="nucleotide sequence ID" value="XM_012796928.1"/>
</dbReference>
<gene>
    <name evidence="1" type="ORF">TTHERM_000448978</name>
</gene>
<name>W7XKN5_TETTS</name>
<reference evidence="2" key="1">
    <citation type="journal article" date="2006" name="PLoS Biol.">
        <title>Macronuclear genome sequence of the ciliate Tetrahymena thermophila, a model eukaryote.</title>
        <authorList>
            <person name="Eisen J.A."/>
            <person name="Coyne R.S."/>
            <person name="Wu M."/>
            <person name="Wu D."/>
            <person name="Thiagarajan M."/>
            <person name="Wortman J.R."/>
            <person name="Badger J.H."/>
            <person name="Ren Q."/>
            <person name="Amedeo P."/>
            <person name="Jones K.M."/>
            <person name="Tallon L.J."/>
            <person name="Delcher A.L."/>
            <person name="Salzberg S.L."/>
            <person name="Silva J.C."/>
            <person name="Haas B.J."/>
            <person name="Majoros W.H."/>
            <person name="Farzad M."/>
            <person name="Carlton J.M."/>
            <person name="Smith R.K. Jr."/>
            <person name="Garg J."/>
            <person name="Pearlman R.E."/>
            <person name="Karrer K.M."/>
            <person name="Sun L."/>
            <person name="Manning G."/>
            <person name="Elde N.C."/>
            <person name="Turkewitz A.P."/>
            <person name="Asai D.J."/>
            <person name="Wilkes D.E."/>
            <person name="Wang Y."/>
            <person name="Cai H."/>
            <person name="Collins K."/>
            <person name="Stewart B.A."/>
            <person name="Lee S.R."/>
            <person name="Wilamowska K."/>
            <person name="Weinberg Z."/>
            <person name="Ruzzo W.L."/>
            <person name="Wloga D."/>
            <person name="Gaertig J."/>
            <person name="Frankel J."/>
            <person name="Tsao C.-C."/>
            <person name="Gorovsky M.A."/>
            <person name="Keeling P.J."/>
            <person name="Waller R.F."/>
            <person name="Patron N.J."/>
            <person name="Cherry J.M."/>
            <person name="Stover N.A."/>
            <person name="Krieger C.J."/>
            <person name="del Toro C."/>
            <person name="Ryder H.F."/>
            <person name="Williamson S.C."/>
            <person name="Barbeau R.A."/>
            <person name="Hamilton E.P."/>
            <person name="Orias E."/>
        </authorList>
    </citation>
    <scope>NUCLEOTIDE SEQUENCE [LARGE SCALE GENOMIC DNA]</scope>
    <source>
        <strain evidence="2">SB210</strain>
    </source>
</reference>
<dbReference type="KEGG" id="tet:TTHERM_000448978"/>
<dbReference type="GeneID" id="24439036"/>
<evidence type="ECO:0000313" key="2">
    <source>
        <dbReference type="Proteomes" id="UP000009168"/>
    </source>
</evidence>
<keyword evidence="2" id="KW-1185">Reference proteome</keyword>
<sequence>MIKKILECKHKNLFKLLQQIARIQIIQPLHQSNFQKSLIVNNQQFFQNQFLKQIGFN</sequence>
<dbReference type="AlphaFoldDB" id="W7XKN5"/>